<reference evidence="2 3" key="1">
    <citation type="submission" date="2016-11" db="EMBL/GenBank/DDBJ databases">
        <title>Paenibacillus species isolates.</title>
        <authorList>
            <person name="Beno S.M."/>
        </authorList>
    </citation>
    <scope>NUCLEOTIDE SEQUENCE [LARGE SCALE GENOMIC DNA]</scope>
    <source>
        <strain evidence="2 3">FSL F4-0100</strain>
    </source>
</reference>
<evidence type="ECO:0000259" key="1">
    <source>
        <dbReference type="Pfam" id="PF14534"/>
    </source>
</evidence>
<dbReference type="InterPro" id="IPR032710">
    <property type="entry name" value="NTF2-like_dom_sf"/>
</dbReference>
<feature type="domain" description="DUF4440" evidence="1">
    <location>
        <begin position="18"/>
        <end position="120"/>
    </location>
</feature>
<organism evidence="2 3">
    <name type="scientific">Paenibacillus lautus</name>
    <name type="common">Bacillus lautus</name>
    <dbReference type="NCBI Taxonomy" id="1401"/>
    <lineage>
        <taxon>Bacteria</taxon>
        <taxon>Bacillati</taxon>
        <taxon>Bacillota</taxon>
        <taxon>Bacilli</taxon>
        <taxon>Bacillales</taxon>
        <taxon>Paenibacillaceae</taxon>
        <taxon>Paenibacillus</taxon>
    </lineage>
</organism>
<dbReference type="RefSeq" id="WP_076323748.1">
    <property type="nucleotide sequence ID" value="NZ_MRTF01000006.1"/>
</dbReference>
<evidence type="ECO:0000313" key="2">
    <source>
        <dbReference type="EMBL" id="OME91353.1"/>
    </source>
</evidence>
<dbReference type="SUPFAM" id="SSF54427">
    <property type="entry name" value="NTF2-like"/>
    <property type="match status" value="1"/>
</dbReference>
<comment type="caution">
    <text evidence="2">The sequence shown here is derived from an EMBL/GenBank/DDBJ whole genome shotgun (WGS) entry which is preliminary data.</text>
</comment>
<dbReference type="STRING" id="1401.BK123_17985"/>
<dbReference type="EMBL" id="MRTF01000006">
    <property type="protein sequence ID" value="OME91353.1"/>
    <property type="molecule type" value="Genomic_DNA"/>
</dbReference>
<dbReference type="Pfam" id="PF14534">
    <property type="entry name" value="DUF4440"/>
    <property type="match status" value="1"/>
</dbReference>
<protein>
    <submittedName>
        <fullName evidence="2">DUF4440 domain-containing protein</fullName>
    </submittedName>
</protein>
<sequence length="134" mass="15140">MKPSTPASQVWKPEDMNAAFADAYNSGDIDQVLALYEPNSIHVHRNGSLEIGIHSFHHTLEELLLLQGKMVSTNLYCIPFENIAMLRAYFTLRTSDRDGQPLLLQGYTSEIVRQQPYGSWLYIVDHPFGSDEVG</sequence>
<dbReference type="AlphaFoldDB" id="A0A1R1AZ30"/>
<dbReference type="OrthoDB" id="7375616at2"/>
<dbReference type="Proteomes" id="UP000187074">
    <property type="component" value="Unassembled WGS sequence"/>
</dbReference>
<accession>A0A1R1AZ30</accession>
<dbReference type="Gene3D" id="3.10.450.50">
    <property type="match status" value="1"/>
</dbReference>
<name>A0A1R1AZ30_PAELA</name>
<proteinExistence type="predicted"/>
<dbReference type="InterPro" id="IPR027843">
    <property type="entry name" value="DUF4440"/>
</dbReference>
<evidence type="ECO:0000313" key="3">
    <source>
        <dbReference type="Proteomes" id="UP000187074"/>
    </source>
</evidence>
<gene>
    <name evidence="2" type="ORF">BK123_17985</name>
</gene>